<dbReference type="EMBL" id="ALQA01000054">
    <property type="protein sequence ID" value="EJZ06715.1"/>
    <property type="molecule type" value="Genomic_DNA"/>
</dbReference>
<proteinExistence type="predicted"/>
<organism evidence="2 3">
    <name type="scientific">Mycolicibacterium vaccae ATCC 25954</name>
    <dbReference type="NCBI Taxonomy" id="1194972"/>
    <lineage>
        <taxon>Bacteria</taxon>
        <taxon>Bacillati</taxon>
        <taxon>Actinomycetota</taxon>
        <taxon>Actinomycetes</taxon>
        <taxon>Mycobacteriales</taxon>
        <taxon>Mycobacteriaceae</taxon>
        <taxon>Mycolicibacterium</taxon>
    </lineage>
</organism>
<protein>
    <recommendedName>
        <fullName evidence="1">VOC domain-containing protein</fullName>
    </recommendedName>
</protein>
<dbReference type="HOGENOM" id="CLU_134993_0_0_11"/>
<evidence type="ECO:0000313" key="2">
    <source>
        <dbReference type="EMBL" id="EJZ06715.1"/>
    </source>
</evidence>
<keyword evidence="3" id="KW-1185">Reference proteome</keyword>
<comment type="caution">
    <text evidence="2">The sequence shown here is derived from an EMBL/GenBank/DDBJ whole genome shotgun (WGS) entry which is preliminary data.</text>
</comment>
<dbReference type="Proteomes" id="UP000006072">
    <property type="component" value="Unassembled WGS sequence"/>
</dbReference>
<name>K0UNR7_MYCVA</name>
<dbReference type="PATRIC" id="fig|1194972.3.peg.4208"/>
<dbReference type="eggNOG" id="COG0346">
    <property type="taxonomic scope" value="Bacteria"/>
</dbReference>
<dbReference type="SUPFAM" id="SSF54593">
    <property type="entry name" value="Glyoxalase/Bleomycin resistance protein/Dihydroxybiphenyl dioxygenase"/>
    <property type="match status" value="1"/>
</dbReference>
<accession>K0UNR7</accession>
<evidence type="ECO:0000313" key="3">
    <source>
        <dbReference type="Proteomes" id="UP000006072"/>
    </source>
</evidence>
<gene>
    <name evidence="2" type="ORF">MVAC_21103</name>
</gene>
<sequence>MTSTVLTTDALYHTGLVVPDVAEATARLSAAAGYTWTQPVEATLTVATPDGEFEVPFRFVYSLQAPHLEVVQEVPGTVWAVRTSGAAHHLGYWVDDLPAAARQLEDAGYRLEAWPAGESLTTFAYFIDDSGVRIEIVDRAMFPDWAGFLEAMSA</sequence>
<reference evidence="2 3" key="1">
    <citation type="journal article" date="2012" name="J. Bacteriol.">
        <title>Complete Genome Sequence of Mycobacterium vaccae Type Strain ATCC 25954.</title>
        <authorList>
            <person name="Ho Y.S."/>
            <person name="Adroub S.A."/>
            <person name="Abadi M."/>
            <person name="Al Alwan B."/>
            <person name="Alkhateeb R."/>
            <person name="Gao G."/>
            <person name="Ragab A."/>
            <person name="Ali S."/>
            <person name="van Soolingen D."/>
            <person name="Bitter W."/>
            <person name="Pain A."/>
            <person name="Abdallah A.M."/>
        </authorList>
    </citation>
    <scope>NUCLEOTIDE SEQUENCE [LARGE SCALE GENOMIC DNA]</scope>
    <source>
        <strain evidence="2 3">ATCC 25954</strain>
    </source>
</reference>
<dbReference type="PROSITE" id="PS51819">
    <property type="entry name" value="VOC"/>
    <property type="match status" value="1"/>
</dbReference>
<feature type="domain" description="VOC" evidence="1">
    <location>
        <begin position="10"/>
        <end position="139"/>
    </location>
</feature>
<dbReference type="InterPro" id="IPR029068">
    <property type="entry name" value="Glyas_Bleomycin-R_OHBP_Dase"/>
</dbReference>
<dbReference type="InterPro" id="IPR037523">
    <property type="entry name" value="VOC_core"/>
</dbReference>
<dbReference type="Pfam" id="PF13669">
    <property type="entry name" value="Glyoxalase_4"/>
    <property type="match status" value="1"/>
</dbReference>
<dbReference type="RefSeq" id="WP_003931513.1">
    <property type="nucleotide sequence ID" value="NZ_JH814693.1"/>
</dbReference>
<dbReference type="Gene3D" id="3.10.180.10">
    <property type="entry name" value="2,3-Dihydroxybiphenyl 1,2-Dioxygenase, domain 1"/>
    <property type="match status" value="1"/>
</dbReference>
<evidence type="ECO:0000259" key="1">
    <source>
        <dbReference type="PROSITE" id="PS51819"/>
    </source>
</evidence>
<dbReference type="AlphaFoldDB" id="K0UNR7"/>